<dbReference type="InterPro" id="IPR004107">
    <property type="entry name" value="Integrase_SAM-like_N"/>
</dbReference>
<keyword evidence="3 5" id="KW-0238">DNA-binding</keyword>
<name>A0ABW5RLK9_9BACI</name>
<evidence type="ECO:0000256" key="3">
    <source>
        <dbReference type="ARBA" id="ARBA00023125"/>
    </source>
</evidence>
<evidence type="ECO:0000313" key="8">
    <source>
        <dbReference type="EMBL" id="MFD2679260.1"/>
    </source>
</evidence>
<evidence type="ECO:0000256" key="1">
    <source>
        <dbReference type="ARBA" id="ARBA00008857"/>
    </source>
</evidence>
<dbReference type="SUPFAM" id="SSF56349">
    <property type="entry name" value="DNA breaking-rejoining enzymes"/>
    <property type="match status" value="1"/>
</dbReference>
<evidence type="ECO:0000256" key="4">
    <source>
        <dbReference type="ARBA" id="ARBA00023172"/>
    </source>
</evidence>
<comment type="similarity">
    <text evidence="1">Belongs to the 'phage' integrase family.</text>
</comment>
<dbReference type="InterPro" id="IPR011010">
    <property type="entry name" value="DNA_brk_join_enz"/>
</dbReference>
<protein>
    <submittedName>
        <fullName evidence="8">Tyrosine-type recombinase/integrase</fullName>
    </submittedName>
</protein>
<dbReference type="Proteomes" id="UP001597506">
    <property type="component" value="Unassembled WGS sequence"/>
</dbReference>
<reference evidence="9" key="1">
    <citation type="journal article" date="2019" name="Int. J. Syst. Evol. Microbiol.">
        <title>The Global Catalogue of Microorganisms (GCM) 10K type strain sequencing project: providing services to taxonomists for standard genome sequencing and annotation.</title>
        <authorList>
            <consortium name="The Broad Institute Genomics Platform"/>
            <consortium name="The Broad Institute Genome Sequencing Center for Infectious Disease"/>
            <person name="Wu L."/>
            <person name="Ma J."/>
        </authorList>
    </citation>
    <scope>NUCLEOTIDE SEQUENCE [LARGE SCALE GENOMIC DNA]</scope>
    <source>
        <strain evidence="9">KCTC 3913</strain>
    </source>
</reference>
<dbReference type="PROSITE" id="PS51898">
    <property type="entry name" value="TYR_RECOMBINASE"/>
    <property type="match status" value="1"/>
</dbReference>
<sequence>MKNYYNQNHLEKPMGFKPFRIYSKAYLEGLLAKNASEETVNGYGKDLEMVNRFLEERYNGLVVLADVQTKDLEDYLANLRTKKNYQPASVNRHLNTLRSFYNYAVKKGWTTYHAAAPIDQLKVPKKERTFIEEDEYKELVNAIEHPTIKTVIQFLYYTGLRITECLSLTLDEVNLERKTVHVKNGKGNKERVVPINDKLLPILVDYVESIRPSVDSNRFFALKKTGKVSDVYVDKICWFHSKMTI</sequence>
<dbReference type="Pfam" id="PF00589">
    <property type="entry name" value="Phage_integrase"/>
    <property type="match status" value="1"/>
</dbReference>
<evidence type="ECO:0000259" key="6">
    <source>
        <dbReference type="PROSITE" id="PS51898"/>
    </source>
</evidence>
<dbReference type="PANTHER" id="PTHR30349">
    <property type="entry name" value="PHAGE INTEGRASE-RELATED"/>
    <property type="match status" value="1"/>
</dbReference>
<dbReference type="PROSITE" id="PS51900">
    <property type="entry name" value="CB"/>
    <property type="match status" value="1"/>
</dbReference>
<dbReference type="InterPro" id="IPR050090">
    <property type="entry name" value="Tyrosine_recombinase_XerCD"/>
</dbReference>
<dbReference type="Gene3D" id="1.10.443.10">
    <property type="entry name" value="Intergrase catalytic core"/>
    <property type="match status" value="1"/>
</dbReference>
<dbReference type="InterPro" id="IPR002104">
    <property type="entry name" value="Integrase_catalytic"/>
</dbReference>
<evidence type="ECO:0000256" key="2">
    <source>
        <dbReference type="ARBA" id="ARBA00022908"/>
    </source>
</evidence>
<dbReference type="InterPro" id="IPR044068">
    <property type="entry name" value="CB"/>
</dbReference>
<accession>A0ABW5RLK9</accession>
<evidence type="ECO:0000313" key="9">
    <source>
        <dbReference type="Proteomes" id="UP001597506"/>
    </source>
</evidence>
<feature type="domain" description="Tyr recombinase" evidence="6">
    <location>
        <begin position="126"/>
        <end position="245"/>
    </location>
</feature>
<comment type="caution">
    <text evidence="8">The sequence shown here is derived from an EMBL/GenBank/DDBJ whole genome shotgun (WGS) entry which is preliminary data.</text>
</comment>
<dbReference type="Gene3D" id="1.10.150.130">
    <property type="match status" value="1"/>
</dbReference>
<feature type="domain" description="Core-binding (CB)" evidence="7">
    <location>
        <begin position="17"/>
        <end position="105"/>
    </location>
</feature>
<keyword evidence="2" id="KW-0229">DNA integration</keyword>
<dbReference type="InterPro" id="IPR010998">
    <property type="entry name" value="Integrase_recombinase_N"/>
</dbReference>
<dbReference type="Pfam" id="PF02899">
    <property type="entry name" value="Phage_int_SAM_1"/>
    <property type="match status" value="1"/>
</dbReference>
<dbReference type="PANTHER" id="PTHR30349:SF64">
    <property type="entry name" value="PROPHAGE INTEGRASE INTD-RELATED"/>
    <property type="match status" value="1"/>
</dbReference>
<proteinExistence type="inferred from homology"/>
<keyword evidence="9" id="KW-1185">Reference proteome</keyword>
<evidence type="ECO:0000256" key="5">
    <source>
        <dbReference type="PROSITE-ProRule" id="PRU01248"/>
    </source>
</evidence>
<gene>
    <name evidence="8" type="ORF">ACFSUL_00690</name>
</gene>
<dbReference type="EMBL" id="JBHUMF010000002">
    <property type="protein sequence ID" value="MFD2679260.1"/>
    <property type="molecule type" value="Genomic_DNA"/>
</dbReference>
<evidence type="ECO:0000259" key="7">
    <source>
        <dbReference type="PROSITE" id="PS51900"/>
    </source>
</evidence>
<dbReference type="InterPro" id="IPR013762">
    <property type="entry name" value="Integrase-like_cat_sf"/>
</dbReference>
<organism evidence="8 9">
    <name type="scientific">Bacillus seohaeanensis</name>
    <dbReference type="NCBI Taxonomy" id="284580"/>
    <lineage>
        <taxon>Bacteria</taxon>
        <taxon>Bacillati</taxon>
        <taxon>Bacillota</taxon>
        <taxon>Bacilli</taxon>
        <taxon>Bacillales</taxon>
        <taxon>Bacillaceae</taxon>
        <taxon>Bacillus</taxon>
    </lineage>
</organism>
<keyword evidence="4" id="KW-0233">DNA recombination</keyword>
<dbReference type="RefSeq" id="WP_377931753.1">
    <property type="nucleotide sequence ID" value="NZ_JBHUMF010000002.1"/>
</dbReference>